<keyword evidence="2" id="KW-1185">Reference proteome</keyword>
<accession>A0ABW6A376</accession>
<dbReference type="EMBL" id="JBHUOZ010000001">
    <property type="protein sequence ID" value="MFD2919346.1"/>
    <property type="molecule type" value="Genomic_DNA"/>
</dbReference>
<evidence type="ECO:0000313" key="2">
    <source>
        <dbReference type="Proteomes" id="UP001597511"/>
    </source>
</evidence>
<dbReference type="Proteomes" id="UP001597511">
    <property type="component" value="Unassembled WGS sequence"/>
</dbReference>
<name>A0ABW6A376_9BACT</name>
<comment type="caution">
    <text evidence="1">The sequence shown here is derived from an EMBL/GenBank/DDBJ whole genome shotgun (WGS) entry which is preliminary data.</text>
</comment>
<dbReference type="RefSeq" id="WP_386096442.1">
    <property type="nucleotide sequence ID" value="NZ_JBHUOZ010000001.1"/>
</dbReference>
<reference evidence="2" key="1">
    <citation type="journal article" date="2019" name="Int. J. Syst. Evol. Microbiol.">
        <title>The Global Catalogue of Microorganisms (GCM) 10K type strain sequencing project: providing services to taxonomists for standard genome sequencing and annotation.</title>
        <authorList>
            <consortium name="The Broad Institute Genomics Platform"/>
            <consortium name="The Broad Institute Genome Sequencing Center for Infectious Disease"/>
            <person name="Wu L."/>
            <person name="Ma J."/>
        </authorList>
    </citation>
    <scope>NUCLEOTIDE SEQUENCE [LARGE SCALE GENOMIC DNA]</scope>
    <source>
        <strain evidence="2">KCTC 23299</strain>
    </source>
</reference>
<gene>
    <name evidence="1" type="ORF">ACFS6H_06445</name>
</gene>
<proteinExistence type="predicted"/>
<evidence type="ECO:0000313" key="1">
    <source>
        <dbReference type="EMBL" id="MFD2919346.1"/>
    </source>
</evidence>
<protein>
    <submittedName>
        <fullName evidence="1">Uncharacterized protein</fullName>
    </submittedName>
</protein>
<sequence>MPGTPVISYEDFKKAINVKRLAYKKLSAAGFNKRVLQDSITDFWVNKIGTGLFSYWEGTGWNYNGTTQIPKQGSIACGYLVTTLLADMHVKLNRVKLAQYASSQMMKALTPGQPIKKYDHLGFDMFVKSVNQLKKGIYIIGLDIHTGFIIHDGTAAYFLHSYYHKNIGVIKEPVATSNALKQSVTKWMISLTGDTIFIENWLKE</sequence>
<organism evidence="1 2">
    <name type="scientific">Terrimonas rubra</name>
    <dbReference type="NCBI Taxonomy" id="1035890"/>
    <lineage>
        <taxon>Bacteria</taxon>
        <taxon>Pseudomonadati</taxon>
        <taxon>Bacteroidota</taxon>
        <taxon>Chitinophagia</taxon>
        <taxon>Chitinophagales</taxon>
        <taxon>Chitinophagaceae</taxon>
        <taxon>Terrimonas</taxon>
    </lineage>
</organism>